<reference evidence="1 2" key="1">
    <citation type="submission" date="2014-06" db="EMBL/GenBank/DDBJ databases">
        <authorList>
            <person name="Swart Estienne"/>
        </authorList>
    </citation>
    <scope>NUCLEOTIDE SEQUENCE [LARGE SCALE GENOMIC DNA]</scope>
    <source>
        <strain evidence="1 2">130c</strain>
    </source>
</reference>
<evidence type="ECO:0000313" key="2">
    <source>
        <dbReference type="Proteomes" id="UP000039865"/>
    </source>
</evidence>
<organism evidence="1 2">
    <name type="scientific">Stylonychia lemnae</name>
    <name type="common">Ciliate</name>
    <dbReference type="NCBI Taxonomy" id="5949"/>
    <lineage>
        <taxon>Eukaryota</taxon>
        <taxon>Sar</taxon>
        <taxon>Alveolata</taxon>
        <taxon>Ciliophora</taxon>
        <taxon>Intramacronucleata</taxon>
        <taxon>Spirotrichea</taxon>
        <taxon>Stichotrichia</taxon>
        <taxon>Sporadotrichida</taxon>
        <taxon>Oxytrichidae</taxon>
        <taxon>Stylonychinae</taxon>
        <taxon>Stylonychia</taxon>
    </lineage>
</organism>
<evidence type="ECO:0000313" key="1">
    <source>
        <dbReference type="EMBL" id="CDW86522.1"/>
    </source>
</evidence>
<dbReference type="AlphaFoldDB" id="A0A078AZ89"/>
<dbReference type="Proteomes" id="UP000039865">
    <property type="component" value="Unassembled WGS sequence"/>
</dbReference>
<gene>
    <name evidence="1" type="primary">Contig2645.g2836</name>
    <name evidence="1" type="ORF">STYLEM_15617</name>
</gene>
<protein>
    <submittedName>
        <fullName evidence="1">Uncharacterized protein</fullName>
    </submittedName>
</protein>
<dbReference type="EMBL" id="CCKQ01014730">
    <property type="protein sequence ID" value="CDW86522.1"/>
    <property type="molecule type" value="Genomic_DNA"/>
</dbReference>
<accession>A0A078AZ89</accession>
<sequence>MIFQRGTWFQKMNFMKNKFALLQTMKRCINFIETNRLELNNAGLNYTQMHEALKTRSIREVIEIWAEYFANDIQYIQQIANRMKSEFKLESIQNIYHISKYKNFLVNRFQKYLHIYDKKVTSNDQQFNKQLSKIQIASKL</sequence>
<keyword evidence="2" id="KW-1185">Reference proteome</keyword>
<dbReference type="InParanoid" id="A0A078AZ89"/>
<name>A0A078AZ89_STYLE</name>
<proteinExistence type="predicted"/>